<proteinExistence type="predicted"/>
<protein>
    <recommendedName>
        <fullName evidence="3">Translation elongation factor EFTu-like domain-containing protein</fullName>
    </recommendedName>
</protein>
<dbReference type="InterPro" id="IPR006297">
    <property type="entry name" value="EF-4"/>
</dbReference>
<dbReference type="GO" id="GO:0005525">
    <property type="term" value="F:GTP binding"/>
    <property type="evidence" value="ECO:0007669"/>
    <property type="project" value="InterPro"/>
</dbReference>
<reference evidence="2" key="1">
    <citation type="submission" date="2018-06" db="EMBL/GenBank/DDBJ databases">
        <title>Genome assembly of Danube salmon.</title>
        <authorList>
            <person name="Macqueen D.J."/>
            <person name="Gundappa M.K."/>
        </authorList>
    </citation>
    <scope>NUCLEOTIDE SEQUENCE [LARGE SCALE GENOMIC DNA]</scope>
</reference>
<organism evidence="1 2">
    <name type="scientific">Hucho hucho</name>
    <name type="common">huchen</name>
    <dbReference type="NCBI Taxonomy" id="62062"/>
    <lineage>
        <taxon>Eukaryota</taxon>
        <taxon>Metazoa</taxon>
        <taxon>Chordata</taxon>
        <taxon>Craniata</taxon>
        <taxon>Vertebrata</taxon>
        <taxon>Euteleostomi</taxon>
        <taxon>Actinopterygii</taxon>
        <taxon>Neopterygii</taxon>
        <taxon>Teleostei</taxon>
        <taxon>Protacanthopterygii</taxon>
        <taxon>Salmoniformes</taxon>
        <taxon>Salmonidae</taxon>
        <taxon>Salmoninae</taxon>
        <taxon>Hucho</taxon>
    </lineage>
</organism>
<dbReference type="GO" id="GO:0045727">
    <property type="term" value="P:positive regulation of translation"/>
    <property type="evidence" value="ECO:0007669"/>
    <property type="project" value="TreeGrafter"/>
</dbReference>
<dbReference type="PANTHER" id="PTHR43512:SF7">
    <property type="entry name" value="TRANSLATION FACTOR GUF1, MITOCHONDRIAL"/>
    <property type="match status" value="1"/>
</dbReference>
<dbReference type="GO" id="GO:0005739">
    <property type="term" value="C:mitochondrion"/>
    <property type="evidence" value="ECO:0007669"/>
    <property type="project" value="TreeGrafter"/>
</dbReference>
<reference evidence="1" key="3">
    <citation type="submission" date="2025-09" db="UniProtKB">
        <authorList>
            <consortium name="Ensembl"/>
        </authorList>
    </citation>
    <scope>IDENTIFICATION</scope>
</reference>
<evidence type="ECO:0000313" key="2">
    <source>
        <dbReference type="Proteomes" id="UP000314982"/>
    </source>
</evidence>
<name>A0A4W5JMJ1_9TELE</name>
<dbReference type="Proteomes" id="UP000314982">
    <property type="component" value="Unassembled WGS sequence"/>
</dbReference>
<dbReference type="GO" id="GO:0097177">
    <property type="term" value="F:mitochondrial ribosome binding"/>
    <property type="evidence" value="ECO:0007669"/>
    <property type="project" value="TreeGrafter"/>
</dbReference>
<dbReference type="AlphaFoldDB" id="A0A4W5JMJ1"/>
<dbReference type="Gene3D" id="2.40.30.10">
    <property type="entry name" value="Translation factors"/>
    <property type="match status" value="1"/>
</dbReference>
<accession>A0A4W5JMJ1</accession>
<evidence type="ECO:0000313" key="1">
    <source>
        <dbReference type="Ensembl" id="ENSHHUP00000000916.1"/>
    </source>
</evidence>
<evidence type="ECO:0008006" key="3">
    <source>
        <dbReference type="Google" id="ProtNLM"/>
    </source>
</evidence>
<dbReference type="Ensembl" id="ENSHHUT00000000940.1">
    <property type="protein sequence ID" value="ENSHHUP00000000916.1"/>
    <property type="gene ID" value="ENSHHUG00000000640.1"/>
</dbReference>
<dbReference type="PANTHER" id="PTHR43512">
    <property type="entry name" value="TRANSLATION FACTOR GUF1-RELATED"/>
    <property type="match status" value="1"/>
</dbReference>
<sequence>MPNAKWTNRTDNRILCNSTSGSGNDGFREHLFSAHTTPPRCTVHRLTKYEGQVGYVKAGMKEVNEAQIGDTLYHQKHPIEALPGFKPAKAMVFAGTLNRIRAGHVRERHKIRLQRPLQCCGETDTQRLQFDVQKDSSLALGAGWRLYHNNTNYIII</sequence>
<dbReference type="STRING" id="62062.ENSHHUP00000000916"/>
<keyword evidence="2" id="KW-1185">Reference proteome</keyword>
<reference evidence="1" key="2">
    <citation type="submission" date="2025-08" db="UniProtKB">
        <authorList>
            <consortium name="Ensembl"/>
        </authorList>
    </citation>
    <scope>IDENTIFICATION</scope>
</reference>